<dbReference type="PROSITE" id="PS00648">
    <property type="entry name" value="RIBONUCLEASE_P"/>
    <property type="match status" value="1"/>
</dbReference>
<dbReference type="GO" id="GO:0004526">
    <property type="term" value="F:ribonuclease P activity"/>
    <property type="evidence" value="ECO:0007669"/>
    <property type="project" value="UniProtKB-UniRule"/>
</dbReference>
<dbReference type="Proteomes" id="UP000016637">
    <property type="component" value="Unassembled WGS sequence"/>
</dbReference>
<sequence>MKKEYRIKKSSDFDSIIRKKKSFANRQFVIYFKENELNHMRLGISVSKKLGKAYKRNKLKRYVRECFKIRKDFIKNYDVIIIVRKGAVDLSFEDFDKSINHVLKGCKLLR</sequence>
<dbReference type="PATRIC" id="fig|1321820.3.peg.571"/>
<dbReference type="GO" id="GO:0000049">
    <property type="term" value="F:tRNA binding"/>
    <property type="evidence" value="ECO:0007669"/>
    <property type="project" value="UniProtKB-UniRule"/>
</dbReference>
<dbReference type="GO" id="GO:0030677">
    <property type="term" value="C:ribonuclease P complex"/>
    <property type="evidence" value="ECO:0007669"/>
    <property type="project" value="TreeGrafter"/>
</dbReference>
<dbReference type="PANTHER" id="PTHR33992:SF1">
    <property type="entry name" value="RIBONUCLEASE P PROTEIN COMPONENT"/>
    <property type="match status" value="1"/>
</dbReference>
<evidence type="ECO:0000256" key="4">
    <source>
        <dbReference type="ARBA" id="ARBA00022759"/>
    </source>
</evidence>
<evidence type="ECO:0000256" key="6">
    <source>
        <dbReference type="ARBA" id="ARBA00022884"/>
    </source>
</evidence>
<keyword evidence="4 7" id="KW-0255">Endonuclease</keyword>
<protein>
    <recommendedName>
        <fullName evidence="7 8">Ribonuclease P protein component</fullName>
        <shortName evidence="7">RNase P protein</shortName>
        <shortName evidence="7">RNaseP protein</shortName>
        <ecNumber evidence="7 8">3.1.26.5</ecNumber>
    </recommendedName>
    <alternativeName>
        <fullName evidence="7">Protein C5</fullName>
    </alternativeName>
</protein>
<dbReference type="InterPro" id="IPR014721">
    <property type="entry name" value="Ribsml_uS5_D2-typ_fold_subgr"/>
</dbReference>
<dbReference type="GO" id="GO:0042781">
    <property type="term" value="F:3'-tRNA processing endoribonuclease activity"/>
    <property type="evidence" value="ECO:0007669"/>
    <property type="project" value="TreeGrafter"/>
</dbReference>
<reference evidence="9 10" key="1">
    <citation type="submission" date="2013-08" db="EMBL/GenBank/DDBJ databases">
        <authorList>
            <person name="Weinstock G."/>
            <person name="Sodergren E."/>
            <person name="Wylie T."/>
            <person name="Fulton L."/>
            <person name="Fulton R."/>
            <person name="Fronick C."/>
            <person name="O'Laughlin M."/>
            <person name="Godfrey J."/>
            <person name="Miner T."/>
            <person name="Herter B."/>
            <person name="Appelbaum E."/>
            <person name="Cordes M."/>
            <person name="Lek S."/>
            <person name="Wollam A."/>
            <person name="Pepin K.H."/>
            <person name="Palsikar V.B."/>
            <person name="Mitreva M."/>
            <person name="Wilson R.K."/>
        </authorList>
    </citation>
    <scope>NUCLEOTIDE SEQUENCE [LARGE SCALE GENOMIC DNA]</scope>
    <source>
        <strain evidence="9 10">ATCC 700627</strain>
    </source>
</reference>
<proteinExistence type="inferred from homology"/>
<keyword evidence="10" id="KW-1185">Reference proteome</keyword>
<dbReference type="HAMAP" id="MF_00227">
    <property type="entry name" value="RNase_P"/>
    <property type="match status" value="1"/>
</dbReference>
<evidence type="ECO:0000256" key="3">
    <source>
        <dbReference type="ARBA" id="ARBA00022722"/>
    </source>
</evidence>
<keyword evidence="6 7" id="KW-0694">RNA-binding</keyword>
<dbReference type="GO" id="GO:0001682">
    <property type="term" value="P:tRNA 5'-leader removal"/>
    <property type="evidence" value="ECO:0007669"/>
    <property type="project" value="UniProtKB-UniRule"/>
</dbReference>
<comment type="function">
    <text evidence="1 7">RNaseP catalyzes the removal of the 5'-leader sequence from pre-tRNA to produce the mature 5'-terminus. It can also cleave other RNA substrates such as 4.5S RNA. The protein component plays an auxiliary but essential role in vivo by binding to the 5'-leader sequence and broadening the substrate specificity of the ribozyme.</text>
</comment>
<dbReference type="InterPro" id="IPR000100">
    <property type="entry name" value="RNase_P"/>
</dbReference>
<name>U2Q985_9BACL</name>
<evidence type="ECO:0000256" key="1">
    <source>
        <dbReference type="ARBA" id="ARBA00002663"/>
    </source>
</evidence>
<dbReference type="Pfam" id="PF00825">
    <property type="entry name" value="Ribonuclease_P"/>
    <property type="match status" value="1"/>
</dbReference>
<dbReference type="EC" id="3.1.26.5" evidence="7 8"/>
<accession>U2Q985</accession>
<keyword evidence="5 7" id="KW-0378">Hydrolase</keyword>
<dbReference type="EMBL" id="AWVP01000033">
    <property type="protein sequence ID" value="ERK59370.1"/>
    <property type="molecule type" value="Genomic_DNA"/>
</dbReference>
<dbReference type="NCBIfam" id="TIGR00188">
    <property type="entry name" value="rnpA"/>
    <property type="match status" value="1"/>
</dbReference>
<dbReference type="Gene3D" id="3.30.230.10">
    <property type="match status" value="1"/>
</dbReference>
<evidence type="ECO:0000256" key="2">
    <source>
        <dbReference type="ARBA" id="ARBA00022694"/>
    </source>
</evidence>
<organism evidence="9 10">
    <name type="scientific">Gemella bergeri ATCC 700627</name>
    <dbReference type="NCBI Taxonomy" id="1321820"/>
    <lineage>
        <taxon>Bacteria</taxon>
        <taxon>Bacillati</taxon>
        <taxon>Bacillota</taxon>
        <taxon>Bacilli</taxon>
        <taxon>Bacillales</taxon>
        <taxon>Gemellaceae</taxon>
        <taxon>Gemella</taxon>
    </lineage>
</organism>
<evidence type="ECO:0000313" key="10">
    <source>
        <dbReference type="Proteomes" id="UP000016637"/>
    </source>
</evidence>
<dbReference type="AlphaFoldDB" id="U2Q985"/>
<evidence type="ECO:0000313" key="9">
    <source>
        <dbReference type="EMBL" id="ERK59370.1"/>
    </source>
</evidence>
<comment type="catalytic activity">
    <reaction evidence="7">
        <text>Endonucleolytic cleavage of RNA, removing 5'-extranucleotides from tRNA precursor.</text>
        <dbReference type="EC" id="3.1.26.5"/>
    </reaction>
</comment>
<comment type="subunit">
    <text evidence="7">Consists of a catalytic RNA component (M1 or rnpB) and a protein subunit.</text>
</comment>
<dbReference type="eggNOG" id="COG0594">
    <property type="taxonomic scope" value="Bacteria"/>
</dbReference>
<keyword evidence="2 7" id="KW-0819">tRNA processing</keyword>
<comment type="caution">
    <text evidence="9">The sequence shown here is derived from an EMBL/GenBank/DDBJ whole genome shotgun (WGS) entry which is preliminary data.</text>
</comment>
<dbReference type="HOGENOM" id="CLU_117179_9_1_9"/>
<dbReference type="PANTHER" id="PTHR33992">
    <property type="entry name" value="RIBONUCLEASE P PROTEIN COMPONENT"/>
    <property type="match status" value="1"/>
</dbReference>
<evidence type="ECO:0000256" key="8">
    <source>
        <dbReference type="NCBIfam" id="TIGR00188"/>
    </source>
</evidence>
<gene>
    <name evidence="7" type="primary">rnpA</name>
    <name evidence="9" type="ORF">HMPREF1983_00583</name>
</gene>
<dbReference type="InterPro" id="IPR020539">
    <property type="entry name" value="RNase_P_CS"/>
</dbReference>
<evidence type="ECO:0000256" key="5">
    <source>
        <dbReference type="ARBA" id="ARBA00022801"/>
    </source>
</evidence>
<dbReference type="InterPro" id="IPR020568">
    <property type="entry name" value="Ribosomal_Su5_D2-typ_SF"/>
</dbReference>
<comment type="similarity">
    <text evidence="7">Belongs to the RnpA family.</text>
</comment>
<evidence type="ECO:0000256" key="7">
    <source>
        <dbReference type="HAMAP-Rule" id="MF_00227"/>
    </source>
</evidence>
<dbReference type="SUPFAM" id="SSF54211">
    <property type="entry name" value="Ribosomal protein S5 domain 2-like"/>
    <property type="match status" value="1"/>
</dbReference>
<dbReference type="RefSeq" id="WP_021753060.1">
    <property type="nucleotide sequence ID" value="NZ_KI271842.1"/>
</dbReference>
<keyword evidence="3 7" id="KW-0540">Nuclease</keyword>